<dbReference type="FunCoup" id="A0A1S2ZE34">
    <property type="interactions" value="80"/>
</dbReference>
<dbReference type="GO" id="GO:0016010">
    <property type="term" value="C:dystrophin-associated glycoprotein complex"/>
    <property type="evidence" value="ECO:0007669"/>
    <property type="project" value="InterPro"/>
</dbReference>
<evidence type="ECO:0000256" key="2">
    <source>
        <dbReference type="ARBA" id="ARBA00022692"/>
    </source>
</evidence>
<gene>
    <name evidence="7" type="primary">SSPN</name>
</gene>
<keyword evidence="4 5" id="KW-0472">Membrane</keyword>
<keyword evidence="3 5" id="KW-1133">Transmembrane helix</keyword>
<evidence type="ECO:0000313" key="6">
    <source>
        <dbReference type="Proteomes" id="UP001652624"/>
    </source>
</evidence>
<dbReference type="CTD" id="8082"/>
<dbReference type="OrthoDB" id="10027693at2759"/>
<protein>
    <submittedName>
        <fullName evidence="7">Sarcospan isoform X1</fullName>
    </submittedName>
</protein>
<feature type="transmembrane region" description="Helical" evidence="5">
    <location>
        <begin position="167"/>
        <end position="193"/>
    </location>
</feature>
<evidence type="ECO:0000256" key="1">
    <source>
        <dbReference type="ARBA" id="ARBA00004141"/>
    </source>
</evidence>
<dbReference type="eggNOG" id="ENOG502RYPH">
    <property type="taxonomic scope" value="Eukaryota"/>
</dbReference>
<evidence type="ECO:0000256" key="3">
    <source>
        <dbReference type="ARBA" id="ARBA00022989"/>
    </source>
</evidence>
<keyword evidence="6" id="KW-1185">Reference proteome</keyword>
<feature type="transmembrane region" description="Helical" evidence="5">
    <location>
        <begin position="62"/>
        <end position="85"/>
    </location>
</feature>
<proteinExistence type="predicted"/>
<dbReference type="GeneID" id="103108930"/>
<feature type="transmembrane region" description="Helical" evidence="5">
    <location>
        <begin position="97"/>
        <end position="118"/>
    </location>
</feature>
<evidence type="ECO:0000313" key="7">
    <source>
        <dbReference type="RefSeq" id="XP_007517985.1"/>
    </source>
</evidence>
<dbReference type="PANTHER" id="PTHR15260">
    <property type="entry name" value="SARCOSPAN"/>
    <property type="match status" value="1"/>
</dbReference>
<organism evidence="6 7">
    <name type="scientific">Erinaceus europaeus</name>
    <name type="common">Western European hedgehog</name>
    <dbReference type="NCBI Taxonomy" id="9365"/>
    <lineage>
        <taxon>Eukaryota</taxon>
        <taxon>Metazoa</taxon>
        <taxon>Chordata</taxon>
        <taxon>Craniata</taxon>
        <taxon>Vertebrata</taxon>
        <taxon>Euteleostomi</taxon>
        <taxon>Mammalia</taxon>
        <taxon>Eutheria</taxon>
        <taxon>Laurasiatheria</taxon>
        <taxon>Eulipotyphla</taxon>
        <taxon>Erinaceidae</taxon>
        <taxon>Erinaceinae</taxon>
        <taxon>Erinaceus</taxon>
    </lineage>
</organism>
<keyword evidence="2 5" id="KW-0812">Transmembrane</keyword>
<dbReference type="GO" id="GO:0042383">
    <property type="term" value="C:sarcolemma"/>
    <property type="evidence" value="ECO:0007669"/>
    <property type="project" value="TreeGrafter"/>
</dbReference>
<feature type="transmembrane region" description="Helical" evidence="5">
    <location>
        <begin position="35"/>
        <end position="56"/>
    </location>
</feature>
<sequence length="217" mass="23440">MGPKRGPGAGPEHCDEEARTCCGCRFPLLLSLLQLALGIAVTVVGFLMASVSSSLLVRDTPFWAGIIVCLVAYLGLFMLCVSYQVDERTCIQFTMKLLYFLLSALGLTVCVLAAAFVAHHYAQLVQLTCGPGPLGDACHCTMPSAEPLRRTFVYRDVADCSSVTGTLAAFLLTQLVLNLVCSLVCLLACFLMWKHRYQVFYVGTRTCALTAPGGQKV</sequence>
<dbReference type="InterPro" id="IPR007237">
    <property type="entry name" value="CD20-like"/>
</dbReference>
<dbReference type="InterPro" id="IPR030429">
    <property type="entry name" value="Sarcospan"/>
</dbReference>
<dbReference type="InParanoid" id="A0A1S2ZE34"/>
<dbReference type="Proteomes" id="UP001652624">
    <property type="component" value="Chromosome 7"/>
</dbReference>
<evidence type="ECO:0000256" key="5">
    <source>
        <dbReference type="SAM" id="Phobius"/>
    </source>
</evidence>
<dbReference type="AlphaFoldDB" id="A0A1S2ZE34"/>
<dbReference type="RefSeq" id="XP_007517985.1">
    <property type="nucleotide sequence ID" value="XM_007517923.3"/>
</dbReference>
<comment type="subcellular location">
    <subcellularLocation>
        <location evidence="1">Membrane</location>
        <topology evidence="1">Multi-pass membrane protein</topology>
    </subcellularLocation>
</comment>
<name>A0A1S2ZE34_ERIEU</name>
<evidence type="ECO:0000256" key="4">
    <source>
        <dbReference type="ARBA" id="ARBA00023136"/>
    </source>
</evidence>
<dbReference type="Pfam" id="PF04103">
    <property type="entry name" value="CD20"/>
    <property type="match status" value="1"/>
</dbReference>
<dbReference type="PANTHER" id="PTHR15260:SF1">
    <property type="entry name" value="SARCOSPAN"/>
    <property type="match status" value="1"/>
</dbReference>
<reference evidence="7" key="1">
    <citation type="submission" date="2025-08" db="UniProtKB">
        <authorList>
            <consortium name="RefSeq"/>
        </authorList>
    </citation>
    <scope>IDENTIFICATION</scope>
</reference>
<accession>A0A1S2ZE34</accession>